<reference evidence="2 3" key="1">
    <citation type="journal article" date="2019" name="Int. J. Syst. Evol. Microbiol.">
        <title>The Global Catalogue of Microorganisms (GCM) 10K type strain sequencing project: providing services to taxonomists for standard genome sequencing and annotation.</title>
        <authorList>
            <consortium name="The Broad Institute Genomics Platform"/>
            <consortium name="The Broad Institute Genome Sequencing Center for Infectious Disease"/>
            <person name="Wu L."/>
            <person name="Ma J."/>
        </authorList>
    </citation>
    <scope>NUCLEOTIDE SEQUENCE [LARGE SCALE GENOMIC DNA]</scope>
    <source>
        <strain evidence="2 3">JCM 14331</strain>
    </source>
</reference>
<feature type="transmembrane region" description="Helical" evidence="1">
    <location>
        <begin position="53"/>
        <end position="71"/>
    </location>
</feature>
<keyword evidence="1" id="KW-0472">Membrane</keyword>
<sequence>MSDELWHRKEEYLSLRKEIENSLSDLSTLEKNSLLGIAAVYSWLASQECLLPFFAYVAAGVPFFISIFGALRAYSVNKHLGIIGAYINRIEVVTHPGDAEYAGWEHFFKSKGGGIQTKMRMYFWAFLAFANFAIWIASWYRE</sequence>
<name>A0ABN1DR92_9GAMM</name>
<proteinExistence type="predicted"/>
<keyword evidence="1" id="KW-0812">Transmembrane</keyword>
<evidence type="ECO:0000256" key="1">
    <source>
        <dbReference type="SAM" id="Phobius"/>
    </source>
</evidence>
<keyword evidence="1" id="KW-1133">Transmembrane helix</keyword>
<dbReference type="RefSeq" id="WP_226766471.1">
    <property type="nucleotide sequence ID" value="NZ_BAAAEO010000002.1"/>
</dbReference>
<accession>A0ABN1DR92</accession>
<gene>
    <name evidence="2" type="ORF">GCM10009098_15320</name>
</gene>
<organism evidence="2 3">
    <name type="scientific">Rheinheimera aquimaris</name>
    <dbReference type="NCBI Taxonomy" id="412437"/>
    <lineage>
        <taxon>Bacteria</taxon>
        <taxon>Pseudomonadati</taxon>
        <taxon>Pseudomonadota</taxon>
        <taxon>Gammaproteobacteria</taxon>
        <taxon>Chromatiales</taxon>
        <taxon>Chromatiaceae</taxon>
        <taxon>Rheinheimera</taxon>
    </lineage>
</organism>
<feature type="transmembrane region" description="Helical" evidence="1">
    <location>
        <begin position="121"/>
        <end position="140"/>
    </location>
</feature>
<evidence type="ECO:0000313" key="2">
    <source>
        <dbReference type="EMBL" id="GAA0548653.1"/>
    </source>
</evidence>
<evidence type="ECO:0000313" key="3">
    <source>
        <dbReference type="Proteomes" id="UP001501169"/>
    </source>
</evidence>
<keyword evidence="3" id="KW-1185">Reference proteome</keyword>
<dbReference type="Proteomes" id="UP001501169">
    <property type="component" value="Unassembled WGS sequence"/>
</dbReference>
<evidence type="ECO:0008006" key="4">
    <source>
        <dbReference type="Google" id="ProtNLM"/>
    </source>
</evidence>
<protein>
    <recommendedName>
        <fullName evidence="4">Small integral membrane protein</fullName>
    </recommendedName>
</protein>
<comment type="caution">
    <text evidence="2">The sequence shown here is derived from an EMBL/GenBank/DDBJ whole genome shotgun (WGS) entry which is preliminary data.</text>
</comment>
<dbReference type="EMBL" id="BAAAEO010000002">
    <property type="protein sequence ID" value="GAA0548653.1"/>
    <property type="molecule type" value="Genomic_DNA"/>
</dbReference>